<dbReference type="EMBL" id="QSID01000003">
    <property type="protein sequence ID" value="RHC66975.1"/>
    <property type="molecule type" value="Genomic_DNA"/>
</dbReference>
<accession>A0A414B859</accession>
<evidence type="ECO:0000259" key="1">
    <source>
        <dbReference type="Pfam" id="PF13614"/>
    </source>
</evidence>
<comment type="caution">
    <text evidence="2">The sequence shown here is derived from an EMBL/GenBank/DDBJ whole genome shotgun (WGS) entry which is preliminary data.</text>
</comment>
<name>A0A414B859_9FIRM</name>
<dbReference type="InterPro" id="IPR050678">
    <property type="entry name" value="DNA_Partitioning_ATPase"/>
</dbReference>
<dbReference type="InterPro" id="IPR027417">
    <property type="entry name" value="P-loop_NTPase"/>
</dbReference>
<evidence type="ECO:0000313" key="2">
    <source>
        <dbReference type="EMBL" id="RHC66975.1"/>
    </source>
</evidence>
<dbReference type="InterPro" id="IPR025669">
    <property type="entry name" value="AAA_dom"/>
</dbReference>
<dbReference type="CDD" id="cd02042">
    <property type="entry name" value="ParAB_family"/>
    <property type="match status" value="1"/>
</dbReference>
<dbReference type="Pfam" id="PF13614">
    <property type="entry name" value="AAA_31"/>
    <property type="match status" value="1"/>
</dbReference>
<protein>
    <submittedName>
        <fullName evidence="2">ParA family protein</fullName>
    </submittedName>
</protein>
<dbReference type="PIRSF" id="PIRSF009320">
    <property type="entry name" value="Nuc_binding_HP_1000"/>
    <property type="match status" value="1"/>
</dbReference>
<feature type="domain" description="AAA" evidence="1">
    <location>
        <begin position="1"/>
        <end position="179"/>
    </location>
</feature>
<organism evidence="2 3">
    <name type="scientific">Anaerobutyricum hallii</name>
    <dbReference type="NCBI Taxonomy" id="39488"/>
    <lineage>
        <taxon>Bacteria</taxon>
        <taxon>Bacillati</taxon>
        <taxon>Bacillota</taxon>
        <taxon>Clostridia</taxon>
        <taxon>Lachnospirales</taxon>
        <taxon>Lachnospiraceae</taxon>
        <taxon>Anaerobutyricum</taxon>
    </lineage>
</organism>
<reference evidence="2 3" key="1">
    <citation type="submission" date="2018-08" db="EMBL/GenBank/DDBJ databases">
        <title>A genome reference for cultivated species of the human gut microbiota.</title>
        <authorList>
            <person name="Zou Y."/>
            <person name="Xue W."/>
            <person name="Luo G."/>
        </authorList>
    </citation>
    <scope>NUCLEOTIDE SEQUENCE [LARGE SCALE GENOMIC DNA]</scope>
    <source>
        <strain evidence="2 3">AM34-3LB</strain>
    </source>
</reference>
<evidence type="ECO:0000313" key="3">
    <source>
        <dbReference type="Proteomes" id="UP000284621"/>
    </source>
</evidence>
<gene>
    <name evidence="2" type="ORF">DW833_03815</name>
</gene>
<proteinExistence type="predicted"/>
<dbReference type="Proteomes" id="UP000284621">
    <property type="component" value="Unassembled WGS sequence"/>
</dbReference>
<sequence length="257" mass="28443">MKVIAMMTPKGGVGKTTTATTIAYVLGKEMGARVLLVDADPQGDASNTYGINNERGLTNLLENHITAGGRYSTRDVIRKTRYPNIDVVPADGYLTCTAFNLSNISGTEQIFRFKTAIEEVRKDYDYCICDCGRLLDTVVLNILVVADLVVSPIKAGGFEVSAVENLSMQIADIRVFNRNIEAKLLLNMARNTLAFRGMEAWVKEKSGLDYFDTKIKQSTVIEQAALKQMPLPEYDGKADVTVSYRKVVEEIIREGVR</sequence>
<dbReference type="SUPFAM" id="SSF52540">
    <property type="entry name" value="P-loop containing nucleoside triphosphate hydrolases"/>
    <property type="match status" value="1"/>
</dbReference>
<keyword evidence="3" id="KW-1185">Reference proteome</keyword>
<dbReference type="PANTHER" id="PTHR13696:SF52">
    <property type="entry name" value="PARA FAMILY PROTEIN CT_582"/>
    <property type="match status" value="1"/>
</dbReference>
<dbReference type="RefSeq" id="WP_118380630.1">
    <property type="nucleotide sequence ID" value="NZ_CABJFJ010000003.1"/>
</dbReference>
<dbReference type="Gene3D" id="3.40.50.300">
    <property type="entry name" value="P-loop containing nucleotide triphosphate hydrolases"/>
    <property type="match status" value="1"/>
</dbReference>
<dbReference type="PANTHER" id="PTHR13696">
    <property type="entry name" value="P-LOOP CONTAINING NUCLEOSIDE TRIPHOSPHATE HYDROLASE"/>
    <property type="match status" value="1"/>
</dbReference>
<dbReference type="AlphaFoldDB" id="A0A414B859"/>